<evidence type="ECO:0000313" key="2">
    <source>
        <dbReference type="EMBL" id="GAI71505.1"/>
    </source>
</evidence>
<proteinExistence type="predicted"/>
<organism evidence="2">
    <name type="scientific">marine sediment metagenome</name>
    <dbReference type="NCBI Taxonomy" id="412755"/>
    <lineage>
        <taxon>unclassified sequences</taxon>
        <taxon>metagenomes</taxon>
        <taxon>ecological metagenomes</taxon>
    </lineage>
</organism>
<feature type="transmembrane region" description="Helical" evidence="1">
    <location>
        <begin position="12"/>
        <end position="35"/>
    </location>
</feature>
<dbReference type="EMBL" id="BARW01002467">
    <property type="protein sequence ID" value="GAI71505.1"/>
    <property type="molecule type" value="Genomic_DNA"/>
</dbReference>
<gene>
    <name evidence="2" type="ORF">S12H4_06854</name>
</gene>
<accession>X1S7W7</accession>
<protein>
    <submittedName>
        <fullName evidence="2">Uncharacterized protein</fullName>
    </submittedName>
</protein>
<comment type="caution">
    <text evidence="2">The sequence shown here is derived from an EMBL/GenBank/DDBJ whole genome shotgun (WGS) entry which is preliminary data.</text>
</comment>
<evidence type="ECO:0000256" key="1">
    <source>
        <dbReference type="SAM" id="Phobius"/>
    </source>
</evidence>
<keyword evidence="1" id="KW-1133">Transmembrane helix</keyword>
<name>X1S7W7_9ZZZZ</name>
<sequence length="166" mass="18425">MPEVKERKISPAVVIIPIGLGLVAVVGIAALAWAAPVAKGIITLYATGLRTFDWPGGVRMEGTPYEQYIPPGTYADWYAEWYYPPWRANMEDYHWVRTQNDPCTPPEPIDLNNLLIKVHDDWSDEICPATGYGGACEWGPFGPFVVEDGGVYTINIRTGELIEGRV</sequence>
<keyword evidence="1" id="KW-0812">Transmembrane</keyword>
<reference evidence="2" key="1">
    <citation type="journal article" date="2014" name="Front. Microbiol.">
        <title>High frequency of phylogenetically diverse reductive dehalogenase-homologous genes in deep subseafloor sedimentary metagenomes.</title>
        <authorList>
            <person name="Kawai M."/>
            <person name="Futagami T."/>
            <person name="Toyoda A."/>
            <person name="Takaki Y."/>
            <person name="Nishi S."/>
            <person name="Hori S."/>
            <person name="Arai W."/>
            <person name="Tsubouchi T."/>
            <person name="Morono Y."/>
            <person name="Uchiyama I."/>
            <person name="Ito T."/>
            <person name="Fujiyama A."/>
            <person name="Inagaki F."/>
            <person name="Takami H."/>
        </authorList>
    </citation>
    <scope>NUCLEOTIDE SEQUENCE</scope>
    <source>
        <strain evidence="2">Expedition CK06-06</strain>
    </source>
</reference>
<keyword evidence="1" id="KW-0472">Membrane</keyword>
<dbReference type="AlphaFoldDB" id="X1S7W7"/>